<organism evidence="1 2">
    <name type="scientific">Desmophyllum pertusum</name>
    <dbReference type="NCBI Taxonomy" id="174260"/>
    <lineage>
        <taxon>Eukaryota</taxon>
        <taxon>Metazoa</taxon>
        <taxon>Cnidaria</taxon>
        <taxon>Anthozoa</taxon>
        <taxon>Hexacorallia</taxon>
        <taxon>Scleractinia</taxon>
        <taxon>Caryophylliina</taxon>
        <taxon>Caryophylliidae</taxon>
        <taxon>Desmophyllum</taxon>
    </lineage>
</organism>
<name>A0A9W9YYQ2_9CNID</name>
<keyword evidence="2" id="KW-1185">Reference proteome</keyword>
<dbReference type="Proteomes" id="UP001163046">
    <property type="component" value="Unassembled WGS sequence"/>
</dbReference>
<evidence type="ECO:0000313" key="1">
    <source>
        <dbReference type="EMBL" id="KAJ7371870.1"/>
    </source>
</evidence>
<dbReference type="AlphaFoldDB" id="A0A9W9YYQ2"/>
<dbReference type="OrthoDB" id="5989058at2759"/>
<accession>A0A9W9YYQ2</accession>
<proteinExistence type="predicted"/>
<protein>
    <submittedName>
        <fullName evidence="1">Uncharacterized protein</fullName>
    </submittedName>
</protein>
<gene>
    <name evidence="1" type="ORF">OS493_022587</name>
</gene>
<dbReference type="EMBL" id="MU826841">
    <property type="protein sequence ID" value="KAJ7371870.1"/>
    <property type="molecule type" value="Genomic_DNA"/>
</dbReference>
<reference evidence="1" key="1">
    <citation type="submission" date="2023-01" db="EMBL/GenBank/DDBJ databases">
        <title>Genome assembly of the deep-sea coral Lophelia pertusa.</title>
        <authorList>
            <person name="Herrera S."/>
            <person name="Cordes E."/>
        </authorList>
    </citation>
    <scope>NUCLEOTIDE SEQUENCE</scope>
    <source>
        <strain evidence="1">USNM1676648</strain>
        <tissue evidence="1">Polyp</tissue>
    </source>
</reference>
<evidence type="ECO:0000313" key="2">
    <source>
        <dbReference type="Proteomes" id="UP001163046"/>
    </source>
</evidence>
<sequence>MASQVTADEGGIPAEIMNILEAEPGAVPVAGLTAGPDIPALREQLAILVSTGKAKEAIGVQLTHEQVKRLSDKDVEKYNKRYESYIAGKTTETLITSFLMVATKAAGSVLPIKNVEALQNELQSDYIITNELSALAGNLALKCGKLLALASAALITTKHIDFSARPFGVTQYMDAEQNPGISVIGEHSSVIGEH</sequence>
<comment type="caution">
    <text evidence="1">The sequence shown here is derived from an EMBL/GenBank/DDBJ whole genome shotgun (WGS) entry which is preliminary data.</text>
</comment>